<dbReference type="Proteomes" id="UP000639338">
    <property type="component" value="Unassembled WGS sequence"/>
</dbReference>
<protein>
    <submittedName>
        <fullName evidence="2">Uncharacterized protein</fullName>
    </submittedName>
</protein>
<evidence type="ECO:0000256" key="1">
    <source>
        <dbReference type="SAM" id="MobiDB-lite"/>
    </source>
</evidence>
<reference evidence="2 3" key="1">
    <citation type="submission" date="2020-08" db="EMBL/GenBank/DDBJ databases">
        <title>Aphidius gifuensis genome sequencing and assembly.</title>
        <authorList>
            <person name="Du Z."/>
        </authorList>
    </citation>
    <scope>NUCLEOTIDE SEQUENCE [LARGE SCALE GENOMIC DNA]</scope>
    <source>
        <strain evidence="2">YNYX2018</strain>
        <tissue evidence="2">Adults</tissue>
    </source>
</reference>
<accession>A0A834XYL5</accession>
<dbReference type="AlphaFoldDB" id="A0A834XYL5"/>
<evidence type="ECO:0000313" key="2">
    <source>
        <dbReference type="EMBL" id="KAF7995955.1"/>
    </source>
</evidence>
<comment type="caution">
    <text evidence="2">The sequence shown here is derived from an EMBL/GenBank/DDBJ whole genome shotgun (WGS) entry which is preliminary data.</text>
</comment>
<dbReference type="EMBL" id="JACMRX010000002">
    <property type="protein sequence ID" value="KAF7995955.1"/>
    <property type="molecule type" value="Genomic_DNA"/>
</dbReference>
<name>A0A834XYL5_APHGI</name>
<feature type="region of interest" description="Disordered" evidence="1">
    <location>
        <begin position="1"/>
        <end position="27"/>
    </location>
</feature>
<dbReference type="OrthoDB" id="19988at2759"/>
<keyword evidence="3" id="KW-1185">Reference proteome</keyword>
<evidence type="ECO:0000313" key="3">
    <source>
        <dbReference type="Proteomes" id="UP000639338"/>
    </source>
</evidence>
<proteinExistence type="predicted"/>
<gene>
    <name evidence="2" type="ORF">HCN44_007922</name>
</gene>
<organism evidence="2 3">
    <name type="scientific">Aphidius gifuensis</name>
    <name type="common">Parasitoid wasp</name>
    <dbReference type="NCBI Taxonomy" id="684658"/>
    <lineage>
        <taxon>Eukaryota</taxon>
        <taxon>Metazoa</taxon>
        <taxon>Ecdysozoa</taxon>
        <taxon>Arthropoda</taxon>
        <taxon>Hexapoda</taxon>
        <taxon>Insecta</taxon>
        <taxon>Pterygota</taxon>
        <taxon>Neoptera</taxon>
        <taxon>Endopterygota</taxon>
        <taxon>Hymenoptera</taxon>
        <taxon>Apocrita</taxon>
        <taxon>Ichneumonoidea</taxon>
        <taxon>Braconidae</taxon>
        <taxon>Aphidiinae</taxon>
        <taxon>Aphidius</taxon>
    </lineage>
</organism>
<sequence length="120" mass="13811">MAIASSDDGKFVINDDDDDNDTNENNKKLDKINWSEKREFNDIIKESTDDRDDVIYGAEPGLSLYNNTELTMDLLLELETLDDLVHKFYLGNMSLVQLEKLHNLDKIKLLMSTSEDEKPL</sequence>